<comment type="caution">
    <text evidence="2">The sequence shown here is derived from an EMBL/GenBank/DDBJ whole genome shotgun (WGS) entry which is preliminary data.</text>
</comment>
<proteinExistence type="predicted"/>
<sequence>MENVRLQGFKTFLTEHFTALAVEVFGEVESMMEACYEENKRLRSMLHMVLSPEIKLHRIDVDLYKGTTTITRKQPLEPNPTSSLETSESLCKRPKEEMIECEINLETEQQQWPGDVENFNIAMSIKDDPEEEEAGKATCITEAYREVTDQHSDSSATTSAYDNGSEREAWSVPEANEAAHASLQVLNQDSMNVNQPTNPETTSTDVSVKKVFFKSQHL</sequence>
<evidence type="ECO:0000256" key="1">
    <source>
        <dbReference type="SAM" id="MobiDB-lite"/>
    </source>
</evidence>
<feature type="region of interest" description="Disordered" evidence="1">
    <location>
        <begin position="147"/>
        <end position="207"/>
    </location>
</feature>
<organism evidence="2 3">
    <name type="scientific">Characodon lateralis</name>
    <dbReference type="NCBI Taxonomy" id="208331"/>
    <lineage>
        <taxon>Eukaryota</taxon>
        <taxon>Metazoa</taxon>
        <taxon>Chordata</taxon>
        <taxon>Craniata</taxon>
        <taxon>Vertebrata</taxon>
        <taxon>Euteleostomi</taxon>
        <taxon>Actinopterygii</taxon>
        <taxon>Neopterygii</taxon>
        <taxon>Teleostei</taxon>
        <taxon>Neoteleostei</taxon>
        <taxon>Acanthomorphata</taxon>
        <taxon>Ovalentaria</taxon>
        <taxon>Atherinomorphae</taxon>
        <taxon>Cyprinodontiformes</taxon>
        <taxon>Goodeidae</taxon>
        <taxon>Characodon</taxon>
    </lineage>
</organism>
<evidence type="ECO:0000313" key="2">
    <source>
        <dbReference type="EMBL" id="MED6275142.1"/>
    </source>
</evidence>
<gene>
    <name evidence="2" type="ORF">CHARACLAT_023535</name>
</gene>
<dbReference type="EMBL" id="JAHUTJ010027096">
    <property type="protein sequence ID" value="MED6275142.1"/>
    <property type="molecule type" value="Genomic_DNA"/>
</dbReference>
<feature type="compositionally biased region" description="Polar residues" evidence="1">
    <location>
        <begin position="184"/>
        <end position="206"/>
    </location>
</feature>
<reference evidence="2 3" key="1">
    <citation type="submission" date="2021-06" db="EMBL/GenBank/DDBJ databases">
        <authorList>
            <person name="Palmer J.M."/>
        </authorList>
    </citation>
    <scope>NUCLEOTIDE SEQUENCE [LARGE SCALE GENOMIC DNA]</scope>
    <source>
        <strain evidence="2 3">CL_MEX2019</strain>
        <tissue evidence="2">Muscle</tissue>
    </source>
</reference>
<keyword evidence="3" id="KW-1185">Reference proteome</keyword>
<feature type="compositionally biased region" description="Polar residues" evidence="1">
    <location>
        <begin position="153"/>
        <end position="162"/>
    </location>
</feature>
<accession>A0ABU7DJ47</accession>
<name>A0ABU7DJ47_9TELE</name>
<evidence type="ECO:0000313" key="3">
    <source>
        <dbReference type="Proteomes" id="UP001352852"/>
    </source>
</evidence>
<protein>
    <submittedName>
        <fullName evidence="2">Uncharacterized protein</fullName>
    </submittedName>
</protein>
<dbReference type="Proteomes" id="UP001352852">
    <property type="component" value="Unassembled WGS sequence"/>
</dbReference>